<accession>A0ABM6QX86</accession>
<keyword evidence="3" id="KW-1185">Reference proteome</keyword>
<name>A0ABM6QX86_PSEO1</name>
<proteinExistence type="predicted"/>
<reference evidence="2 3" key="1">
    <citation type="submission" date="2018-01" db="EMBL/GenBank/DDBJ databases">
        <title>Tropical forage species Digitaria eriantha prevents oxidative stress under low temperature conditions by the incorporation of polyhydroxybutyrate-producing endophytic bacteria.</title>
        <authorList>
            <person name="Stritzler M."/>
            <person name="Ayub N."/>
        </authorList>
    </citation>
    <scope>NUCLEOTIDE SEQUENCE [LARGE SCALE GENOMIC DNA]</scope>
    <source>
        <strain evidence="2 3">FR1</strain>
    </source>
</reference>
<dbReference type="EMBL" id="CP025738">
    <property type="protein sequence ID" value="AUO45876.1"/>
    <property type="molecule type" value="Genomic_DNA"/>
</dbReference>
<feature type="region of interest" description="Disordered" evidence="1">
    <location>
        <begin position="1"/>
        <end position="20"/>
    </location>
</feature>
<organism evidence="2 3">
    <name type="scientific">Pseudomonas ogarae (strain DSM 112162 / CECT 30235 / F113)</name>
    <dbReference type="NCBI Taxonomy" id="1114970"/>
    <lineage>
        <taxon>Bacteria</taxon>
        <taxon>Pseudomonadati</taxon>
        <taxon>Pseudomonadota</taxon>
        <taxon>Gammaproteobacteria</taxon>
        <taxon>Pseudomonadales</taxon>
        <taxon>Pseudomonadaceae</taxon>
        <taxon>Pseudomonas</taxon>
    </lineage>
</organism>
<gene>
    <name evidence="2" type="ORF">C1C98_10645</name>
</gene>
<evidence type="ECO:0000256" key="1">
    <source>
        <dbReference type="SAM" id="MobiDB-lite"/>
    </source>
</evidence>
<sequence>MGRIRPYPRPAHRHGCGAGRWEGRHDLASGGLSSSKARRTPVGASLLALAECQATLLSTDTPPSRASSLPHFFVASLAIIVL</sequence>
<evidence type="ECO:0008006" key="4">
    <source>
        <dbReference type="Google" id="ProtNLM"/>
    </source>
</evidence>
<dbReference type="Proteomes" id="UP000235315">
    <property type="component" value="Chromosome"/>
</dbReference>
<evidence type="ECO:0000313" key="3">
    <source>
        <dbReference type="Proteomes" id="UP000235315"/>
    </source>
</evidence>
<evidence type="ECO:0000313" key="2">
    <source>
        <dbReference type="EMBL" id="AUO45876.1"/>
    </source>
</evidence>
<protein>
    <recommendedName>
        <fullName evidence="4">DUF1534 domain-containing protein</fullName>
    </recommendedName>
</protein>